<dbReference type="PROSITE" id="PS50930">
    <property type="entry name" value="HTH_LYTTR"/>
    <property type="match status" value="1"/>
</dbReference>
<gene>
    <name evidence="3" type="ORF">MTBPR1_160038</name>
</gene>
<dbReference type="SMART" id="SM00850">
    <property type="entry name" value="LytTR"/>
    <property type="match status" value="1"/>
</dbReference>
<keyword evidence="3" id="KW-0238">DNA-binding</keyword>
<evidence type="ECO:0000313" key="3">
    <source>
        <dbReference type="EMBL" id="SCA56047.1"/>
    </source>
</evidence>
<keyword evidence="1" id="KW-1133">Transmembrane helix</keyword>
<dbReference type="Proteomes" id="UP000231658">
    <property type="component" value="Unassembled WGS sequence"/>
</dbReference>
<dbReference type="AlphaFoldDB" id="A0A1C3RFI0"/>
<dbReference type="Gene3D" id="2.40.50.1020">
    <property type="entry name" value="LytTr DNA-binding domain"/>
    <property type="match status" value="1"/>
</dbReference>
<dbReference type="PROSITE" id="PS51257">
    <property type="entry name" value="PROKAR_LIPOPROTEIN"/>
    <property type="match status" value="1"/>
</dbReference>
<keyword evidence="1" id="KW-0472">Membrane</keyword>
<proteinExistence type="predicted"/>
<dbReference type="GO" id="GO:0003677">
    <property type="term" value="F:DNA binding"/>
    <property type="evidence" value="ECO:0007669"/>
    <property type="project" value="UniProtKB-KW"/>
</dbReference>
<reference evidence="3 4" key="1">
    <citation type="submission" date="2016-07" db="EMBL/GenBank/DDBJ databases">
        <authorList>
            <person name="Lefevre C.T."/>
        </authorList>
    </citation>
    <scope>NUCLEOTIDE SEQUENCE [LARGE SCALE GENOMIC DNA]</scope>
    <source>
        <strain evidence="3">PR1</strain>
    </source>
</reference>
<dbReference type="OrthoDB" id="7028951at2"/>
<dbReference type="InterPro" id="IPR007492">
    <property type="entry name" value="LytTR_DNA-bd_dom"/>
</dbReference>
<name>A0A1C3RFI0_9PROT</name>
<sequence length="268" mass="30288">MAVSNRLRQESYLFLFIALSCAFLIAASQSSPTQGGGVIGGYIYWVLRILIEAFLFFAFREVVERYLLPNKSAITTASMACALSLIPFVLAITAFDLILGYPELGIEDSGTTEHGRLAEFGLELVYLSDNHFALCLLLSVFRLFQFNGPNETKKQLDEEGFLQTIDPQLHGDILWITAQEHYVKIVTTKESRTVLHRFSDLIRDLSSYPGMQVHRSHWVTFDAITDLEKSGQTMKVILSTGDIIPISRTYRSQLEEKIAETMPELHKE</sequence>
<protein>
    <submittedName>
        <fullName evidence="3">Putative LytTr DNA-binding domain family</fullName>
    </submittedName>
</protein>
<evidence type="ECO:0000256" key="1">
    <source>
        <dbReference type="SAM" id="Phobius"/>
    </source>
</evidence>
<dbReference type="RefSeq" id="WP_069186733.1">
    <property type="nucleotide sequence ID" value="NZ_FLYE01000008.1"/>
</dbReference>
<feature type="transmembrane region" description="Helical" evidence="1">
    <location>
        <begin position="80"/>
        <end position="101"/>
    </location>
</feature>
<evidence type="ECO:0000313" key="4">
    <source>
        <dbReference type="Proteomes" id="UP000231658"/>
    </source>
</evidence>
<dbReference type="EMBL" id="FLYE01000008">
    <property type="protein sequence ID" value="SCA56047.1"/>
    <property type="molecule type" value="Genomic_DNA"/>
</dbReference>
<feature type="transmembrane region" description="Helical" evidence="1">
    <location>
        <begin position="12"/>
        <end position="30"/>
    </location>
</feature>
<feature type="transmembrane region" description="Helical" evidence="1">
    <location>
        <begin position="42"/>
        <end position="59"/>
    </location>
</feature>
<organism evidence="3 4">
    <name type="scientific">Candidatus Terasakiella magnetica</name>
    <dbReference type="NCBI Taxonomy" id="1867952"/>
    <lineage>
        <taxon>Bacteria</taxon>
        <taxon>Pseudomonadati</taxon>
        <taxon>Pseudomonadota</taxon>
        <taxon>Alphaproteobacteria</taxon>
        <taxon>Rhodospirillales</taxon>
        <taxon>Terasakiellaceae</taxon>
        <taxon>Terasakiella</taxon>
    </lineage>
</organism>
<evidence type="ECO:0000259" key="2">
    <source>
        <dbReference type="PROSITE" id="PS50930"/>
    </source>
</evidence>
<feature type="domain" description="HTH LytTR-type" evidence="2">
    <location>
        <begin position="172"/>
        <end position="260"/>
    </location>
</feature>
<accession>A0A1C3RFI0</accession>
<keyword evidence="4" id="KW-1185">Reference proteome</keyword>
<dbReference type="Pfam" id="PF04397">
    <property type="entry name" value="LytTR"/>
    <property type="match status" value="1"/>
</dbReference>
<keyword evidence="1" id="KW-0812">Transmembrane</keyword>
<dbReference type="STRING" id="1867952.MTBPR1_160038"/>